<evidence type="ECO:0000313" key="3">
    <source>
        <dbReference type="Proteomes" id="UP001234178"/>
    </source>
</evidence>
<accession>A0ABQ9YRT2</accession>
<feature type="region of interest" description="Disordered" evidence="1">
    <location>
        <begin position="71"/>
        <end position="104"/>
    </location>
</feature>
<protein>
    <submittedName>
        <fullName evidence="2">Uncharacterized protein</fullName>
    </submittedName>
</protein>
<evidence type="ECO:0000313" key="2">
    <source>
        <dbReference type="EMBL" id="KAK4003305.1"/>
    </source>
</evidence>
<dbReference type="EMBL" id="JAOYFB010000001">
    <property type="protein sequence ID" value="KAK4003305.1"/>
    <property type="molecule type" value="Genomic_DNA"/>
</dbReference>
<keyword evidence="3" id="KW-1185">Reference proteome</keyword>
<reference evidence="2 3" key="1">
    <citation type="journal article" date="2023" name="Nucleic Acids Res.">
        <title>The hologenome of Daphnia magna reveals possible DNA methylation and microbiome-mediated evolution of the host genome.</title>
        <authorList>
            <person name="Chaturvedi A."/>
            <person name="Li X."/>
            <person name="Dhandapani V."/>
            <person name="Marshall H."/>
            <person name="Kissane S."/>
            <person name="Cuenca-Cambronero M."/>
            <person name="Asole G."/>
            <person name="Calvet F."/>
            <person name="Ruiz-Romero M."/>
            <person name="Marangio P."/>
            <person name="Guigo R."/>
            <person name="Rago D."/>
            <person name="Mirbahai L."/>
            <person name="Eastwood N."/>
            <person name="Colbourne J.K."/>
            <person name="Zhou J."/>
            <person name="Mallon E."/>
            <person name="Orsini L."/>
        </authorList>
    </citation>
    <scope>NUCLEOTIDE SEQUENCE [LARGE SCALE GENOMIC DNA]</scope>
    <source>
        <strain evidence="2">LRV0_1</strain>
    </source>
</reference>
<dbReference type="Proteomes" id="UP001234178">
    <property type="component" value="Unassembled WGS sequence"/>
</dbReference>
<comment type="caution">
    <text evidence="2">The sequence shown here is derived from an EMBL/GenBank/DDBJ whole genome shotgun (WGS) entry which is preliminary data.</text>
</comment>
<organism evidence="2 3">
    <name type="scientific">Daphnia magna</name>
    <dbReference type="NCBI Taxonomy" id="35525"/>
    <lineage>
        <taxon>Eukaryota</taxon>
        <taxon>Metazoa</taxon>
        <taxon>Ecdysozoa</taxon>
        <taxon>Arthropoda</taxon>
        <taxon>Crustacea</taxon>
        <taxon>Branchiopoda</taxon>
        <taxon>Diplostraca</taxon>
        <taxon>Cladocera</taxon>
        <taxon>Anomopoda</taxon>
        <taxon>Daphniidae</taxon>
        <taxon>Daphnia</taxon>
    </lineage>
</organism>
<gene>
    <name evidence="2" type="ORF">OUZ56_005076</name>
</gene>
<sequence>MTGCNQFVSASEDITPERAPHCEDRLVNFPFDLSYVTSPGAKKEKKGNDVIALLVNCFVDVVVPCRIHNKNDKGVAPQSRRTCSPAIRHTPFSAIPQSTPGKRK</sequence>
<feature type="compositionally biased region" description="Polar residues" evidence="1">
    <location>
        <begin position="95"/>
        <end position="104"/>
    </location>
</feature>
<name>A0ABQ9YRT2_9CRUS</name>
<proteinExistence type="predicted"/>
<evidence type="ECO:0000256" key="1">
    <source>
        <dbReference type="SAM" id="MobiDB-lite"/>
    </source>
</evidence>